<dbReference type="EMBL" id="KN826299">
    <property type="protein sequence ID" value="KIK79363.1"/>
    <property type="molecule type" value="Genomic_DNA"/>
</dbReference>
<evidence type="ECO:0000313" key="1">
    <source>
        <dbReference type="EMBL" id="KIK79363.1"/>
    </source>
</evidence>
<dbReference type="InParanoid" id="A0A0D0CV77"/>
<proteinExistence type="predicted"/>
<dbReference type="AlphaFoldDB" id="A0A0D0CV77"/>
<keyword evidence="2" id="KW-1185">Reference proteome</keyword>
<reference evidence="1 2" key="1">
    <citation type="submission" date="2014-04" db="EMBL/GenBank/DDBJ databases">
        <authorList>
            <consortium name="DOE Joint Genome Institute"/>
            <person name="Kuo A."/>
            <person name="Kohler A."/>
            <person name="Jargeat P."/>
            <person name="Nagy L.G."/>
            <person name="Floudas D."/>
            <person name="Copeland A."/>
            <person name="Barry K.W."/>
            <person name="Cichocki N."/>
            <person name="Veneault-Fourrey C."/>
            <person name="LaButti K."/>
            <person name="Lindquist E.A."/>
            <person name="Lipzen A."/>
            <person name="Lundell T."/>
            <person name="Morin E."/>
            <person name="Murat C."/>
            <person name="Sun H."/>
            <person name="Tunlid A."/>
            <person name="Henrissat B."/>
            <person name="Grigoriev I.V."/>
            <person name="Hibbett D.S."/>
            <person name="Martin F."/>
            <person name="Nordberg H.P."/>
            <person name="Cantor M.N."/>
            <person name="Hua S.X."/>
        </authorList>
    </citation>
    <scope>NUCLEOTIDE SEQUENCE [LARGE SCALE GENOMIC DNA]</scope>
    <source>
        <strain evidence="1 2">Ve08.2h10</strain>
    </source>
</reference>
<protein>
    <submittedName>
        <fullName evidence="1">Uncharacterized protein</fullName>
    </submittedName>
</protein>
<reference evidence="2" key="2">
    <citation type="submission" date="2015-01" db="EMBL/GenBank/DDBJ databases">
        <title>Evolutionary Origins and Diversification of the Mycorrhizal Mutualists.</title>
        <authorList>
            <consortium name="DOE Joint Genome Institute"/>
            <consortium name="Mycorrhizal Genomics Consortium"/>
            <person name="Kohler A."/>
            <person name="Kuo A."/>
            <person name="Nagy L.G."/>
            <person name="Floudas D."/>
            <person name="Copeland A."/>
            <person name="Barry K.W."/>
            <person name="Cichocki N."/>
            <person name="Veneault-Fourrey C."/>
            <person name="LaButti K."/>
            <person name="Lindquist E.A."/>
            <person name="Lipzen A."/>
            <person name="Lundell T."/>
            <person name="Morin E."/>
            <person name="Murat C."/>
            <person name="Riley R."/>
            <person name="Ohm R."/>
            <person name="Sun H."/>
            <person name="Tunlid A."/>
            <person name="Henrissat B."/>
            <person name="Grigoriev I.V."/>
            <person name="Hibbett D.S."/>
            <person name="Martin F."/>
        </authorList>
    </citation>
    <scope>NUCLEOTIDE SEQUENCE [LARGE SCALE GENOMIC DNA]</scope>
    <source>
        <strain evidence="2">Ve08.2h10</strain>
    </source>
</reference>
<dbReference type="Proteomes" id="UP000054538">
    <property type="component" value="Unassembled WGS sequence"/>
</dbReference>
<sequence length="103" mass="11854">MAGSLMQKPPGVLHPPDIQVSRDLGSHGMTSVGPLYRFLLLLVILRRMRTPATRILAQLLVLRWRVLLRSKRKGEFALSIPCQDKTRARRQRPDRLMIHTFTT</sequence>
<organism evidence="1 2">
    <name type="scientific">Paxillus rubicundulus Ve08.2h10</name>
    <dbReference type="NCBI Taxonomy" id="930991"/>
    <lineage>
        <taxon>Eukaryota</taxon>
        <taxon>Fungi</taxon>
        <taxon>Dikarya</taxon>
        <taxon>Basidiomycota</taxon>
        <taxon>Agaricomycotina</taxon>
        <taxon>Agaricomycetes</taxon>
        <taxon>Agaricomycetidae</taxon>
        <taxon>Boletales</taxon>
        <taxon>Paxilineae</taxon>
        <taxon>Paxillaceae</taxon>
        <taxon>Paxillus</taxon>
    </lineage>
</organism>
<dbReference type="HOGENOM" id="CLU_2264568_0_0_1"/>
<accession>A0A0D0CV77</accession>
<name>A0A0D0CV77_9AGAM</name>
<gene>
    <name evidence="1" type="ORF">PAXRUDRAFT_281810</name>
</gene>
<evidence type="ECO:0000313" key="2">
    <source>
        <dbReference type="Proteomes" id="UP000054538"/>
    </source>
</evidence>